<keyword evidence="1" id="KW-0732">Signal</keyword>
<dbReference type="EMBL" id="MT439036">
    <property type="protein sequence ID" value="QOL01283.1"/>
    <property type="molecule type" value="mRNA"/>
</dbReference>
<sequence length="463" mass="46510">MKASHHKAGTLLVALLVCCHAAQAATSVGALVDSAGQPLVQASSCASTPCLQGVAYAAGYLAGCQVVLSSQKSSNSTTTTSSNGAFSFPVDHTTLMNASISIPVSQANSSQLIVSGGTVYNCSDTATNQAPLFTLSAKVPENGSAVMVVNAITTSGAQTTTQLGLLPSILSSVLQLVHSILDIAGVDTPDGLFNLLSRVTADPPGLAAAPYVNALRNTSDPTLAQYLVLNGQIFNSLTLAAQRVAATVDAQPDNTPASIVNTIDQSVSEIFRVLVPSLASLVNDVGSSNQSQVANSTLTDVSSIATTLTSAARGITNAASNGSIGNTAGAAVSGVANTVSAIASAFGRRLLRDGGSVSGLAGRRLLQSTHDVSTAVATVIANINARVAQLPASGTINGTQLQQQVASLLYFSQTSVFPAVPAAANGTQALSDFTSQYSGASLTSGVSAALQSVTREAPAFASL</sequence>
<name>A0A7L9QEK6_9CHLO</name>
<protein>
    <submittedName>
        <fullName evidence="2">Putative extracellular protein TR9_084</fullName>
    </submittedName>
</protein>
<dbReference type="AlphaFoldDB" id="A0A7L9QEK6"/>
<organism evidence="2">
    <name type="scientific">Trebouxia lynnae</name>
    <dbReference type="NCBI Taxonomy" id="1825957"/>
    <lineage>
        <taxon>Eukaryota</taxon>
        <taxon>Viridiplantae</taxon>
        <taxon>Chlorophyta</taxon>
        <taxon>core chlorophytes</taxon>
        <taxon>Trebouxiophyceae</taxon>
        <taxon>Trebouxiales</taxon>
        <taxon>Trebouxiaceae</taxon>
        <taxon>Trebouxia</taxon>
    </lineage>
</organism>
<reference evidence="2" key="1">
    <citation type="journal article" date="2020" name="Microb. Ecol.">
        <title>The Under-explored Extracellular Proteome of Aero-Terrestrial Microalgae Provides Clues on Different Mechanisms of Desiccation Tolerance in Non-Model Organisms.</title>
        <authorList>
            <person name="Gonzalez-Hourcade M."/>
            <person name="Del Campo E.M."/>
            <person name="Casano L.M."/>
        </authorList>
    </citation>
    <scope>NUCLEOTIDE SEQUENCE</scope>
    <source>
        <strain evidence="2">TR9</strain>
    </source>
</reference>
<feature type="signal peptide" evidence="1">
    <location>
        <begin position="1"/>
        <end position="24"/>
    </location>
</feature>
<proteinExistence type="evidence at transcript level"/>
<evidence type="ECO:0000313" key="2">
    <source>
        <dbReference type="EMBL" id="QOL01283.1"/>
    </source>
</evidence>
<accession>A0A7L9QEK6</accession>
<feature type="chain" id="PRO_5029519748" evidence="1">
    <location>
        <begin position="25"/>
        <end position="463"/>
    </location>
</feature>
<evidence type="ECO:0000256" key="1">
    <source>
        <dbReference type="SAM" id="SignalP"/>
    </source>
</evidence>